<evidence type="ECO:0000313" key="3">
    <source>
        <dbReference type="Proteomes" id="UP000619479"/>
    </source>
</evidence>
<organism evidence="2 3">
    <name type="scientific">Actinoplanes cyaneus</name>
    <dbReference type="NCBI Taxonomy" id="52696"/>
    <lineage>
        <taxon>Bacteria</taxon>
        <taxon>Bacillati</taxon>
        <taxon>Actinomycetota</taxon>
        <taxon>Actinomycetes</taxon>
        <taxon>Micromonosporales</taxon>
        <taxon>Micromonosporaceae</taxon>
        <taxon>Actinoplanes</taxon>
    </lineage>
</organism>
<dbReference type="AlphaFoldDB" id="A0A919MF85"/>
<dbReference type="RefSeq" id="WP_203750195.1">
    <property type="nucleotide sequence ID" value="NZ_BAAAUC010000001.1"/>
</dbReference>
<protein>
    <recommendedName>
        <fullName evidence="1">DUF4082 domain-containing protein</fullName>
    </recommendedName>
</protein>
<dbReference type="InterPro" id="IPR025141">
    <property type="entry name" value="DUF4082"/>
</dbReference>
<feature type="domain" description="DUF4082" evidence="1">
    <location>
        <begin position="49"/>
        <end position="179"/>
    </location>
</feature>
<sequence length="185" mass="20067">MSPVARVRADGVWAEVDLTGAAREAGTWKTFSRPRTEEVLAFDGTLATTYDDSRSVTLGLRWTASSEGLWLGCAVWVARYMTGLPLTVAAYNAHTQDRLSRTTVTPSAESQMIRVLFDDPVPVVPARTYVAAYNARYYVASFGTLPAASAHLTCDPGGSWLDGTEIAFPVNNSSANYHVTPIVLF</sequence>
<evidence type="ECO:0000313" key="2">
    <source>
        <dbReference type="EMBL" id="GID68961.1"/>
    </source>
</evidence>
<dbReference type="EMBL" id="BOMH01000056">
    <property type="protein sequence ID" value="GID68961.1"/>
    <property type="molecule type" value="Genomic_DNA"/>
</dbReference>
<proteinExistence type="predicted"/>
<accession>A0A919MF85</accession>
<evidence type="ECO:0000259" key="1">
    <source>
        <dbReference type="Pfam" id="PF13313"/>
    </source>
</evidence>
<dbReference type="Pfam" id="PF13313">
    <property type="entry name" value="DUF4082"/>
    <property type="match status" value="1"/>
</dbReference>
<comment type="caution">
    <text evidence="2">The sequence shown here is derived from an EMBL/GenBank/DDBJ whole genome shotgun (WGS) entry which is preliminary data.</text>
</comment>
<name>A0A919MF85_9ACTN</name>
<gene>
    <name evidence="2" type="ORF">Acy02nite_68420</name>
</gene>
<dbReference type="Proteomes" id="UP000619479">
    <property type="component" value="Unassembled WGS sequence"/>
</dbReference>
<reference evidence="2" key="1">
    <citation type="submission" date="2021-01" db="EMBL/GenBank/DDBJ databases">
        <title>Whole genome shotgun sequence of Actinoplanes cyaneus NBRC 14990.</title>
        <authorList>
            <person name="Komaki H."/>
            <person name="Tamura T."/>
        </authorList>
    </citation>
    <scope>NUCLEOTIDE SEQUENCE</scope>
    <source>
        <strain evidence="2">NBRC 14990</strain>
    </source>
</reference>
<keyword evidence="3" id="KW-1185">Reference proteome</keyword>